<organism evidence="1 2">
    <name type="scientific">Methylobacterium soli</name>
    <dbReference type="NCBI Taxonomy" id="553447"/>
    <lineage>
        <taxon>Bacteria</taxon>
        <taxon>Pseudomonadati</taxon>
        <taxon>Pseudomonadota</taxon>
        <taxon>Alphaproteobacteria</taxon>
        <taxon>Hyphomicrobiales</taxon>
        <taxon>Methylobacteriaceae</taxon>
        <taxon>Methylobacterium</taxon>
    </lineage>
</organism>
<gene>
    <name evidence="1" type="ORF">F6X53_17545</name>
</gene>
<dbReference type="RefSeq" id="WP_151001487.1">
    <property type="nucleotide sequence ID" value="NZ_BPQY01000180.1"/>
</dbReference>
<evidence type="ECO:0000313" key="2">
    <source>
        <dbReference type="Proteomes" id="UP000474159"/>
    </source>
</evidence>
<keyword evidence="2" id="KW-1185">Reference proteome</keyword>
<evidence type="ECO:0000313" key="1">
    <source>
        <dbReference type="EMBL" id="KAB1077763.1"/>
    </source>
</evidence>
<comment type="caution">
    <text evidence="1">The sequence shown here is derived from an EMBL/GenBank/DDBJ whole genome shotgun (WGS) entry which is preliminary data.</text>
</comment>
<reference evidence="1 2" key="1">
    <citation type="submission" date="2019-09" db="EMBL/GenBank/DDBJ databases">
        <title>YIM 48816 draft genome.</title>
        <authorList>
            <person name="Jiang L."/>
        </authorList>
    </citation>
    <scope>NUCLEOTIDE SEQUENCE [LARGE SCALE GENOMIC DNA]</scope>
    <source>
        <strain evidence="1 2">YIM 48816</strain>
    </source>
</reference>
<dbReference type="EMBL" id="VZZK01000018">
    <property type="protein sequence ID" value="KAB1077763.1"/>
    <property type="molecule type" value="Genomic_DNA"/>
</dbReference>
<name>A0A6L3SZW4_9HYPH</name>
<proteinExistence type="predicted"/>
<dbReference type="OrthoDB" id="8000480at2"/>
<dbReference type="Proteomes" id="UP000474159">
    <property type="component" value="Unassembled WGS sequence"/>
</dbReference>
<protein>
    <submittedName>
        <fullName evidence="1">Uncharacterized protein</fullName>
    </submittedName>
</protein>
<dbReference type="AlphaFoldDB" id="A0A6L3SZW4"/>
<sequence length="70" mass="7903">MSPIRKLARILTDEVHGEFHLTLEAQNGETFQVCATEAQVQDLIVELDALIGDDVDEEDDLTERKEFGDE</sequence>
<accession>A0A6L3SZW4</accession>